<dbReference type="InterPro" id="IPR001611">
    <property type="entry name" value="Leu-rich_rpt"/>
</dbReference>
<evidence type="ECO:0000313" key="8">
    <source>
        <dbReference type="EMBL" id="PIK56688.1"/>
    </source>
</evidence>
<dbReference type="GO" id="GO:0005634">
    <property type="term" value="C:nucleus"/>
    <property type="evidence" value="ECO:0007669"/>
    <property type="project" value="UniProtKB-SubCell"/>
</dbReference>
<dbReference type="InterPro" id="IPR050576">
    <property type="entry name" value="Cilia_flagella_integrity"/>
</dbReference>
<evidence type="ECO:0000256" key="5">
    <source>
        <dbReference type="ARBA" id="ARBA00023273"/>
    </source>
</evidence>
<dbReference type="EMBL" id="MRZV01000167">
    <property type="protein sequence ID" value="PIK56688.1"/>
    <property type="molecule type" value="Genomic_DNA"/>
</dbReference>
<keyword evidence="5" id="KW-0966">Cell projection</keyword>
<feature type="compositionally biased region" description="Basic and acidic residues" evidence="6">
    <location>
        <begin position="178"/>
        <end position="187"/>
    </location>
</feature>
<proteinExistence type="predicted"/>
<evidence type="ECO:0000256" key="3">
    <source>
        <dbReference type="ARBA" id="ARBA00022737"/>
    </source>
</evidence>
<accession>A0A2G8L8U7</accession>
<evidence type="ECO:0000256" key="1">
    <source>
        <dbReference type="ARBA" id="ARBA00004138"/>
    </source>
</evidence>
<dbReference type="PANTHER" id="PTHR45973">
    <property type="entry name" value="PROTEIN PHOSPHATASE 1 REGULATORY SUBUNIT SDS22-RELATED"/>
    <property type="match status" value="1"/>
</dbReference>
<organism evidence="8 9">
    <name type="scientific">Stichopus japonicus</name>
    <name type="common">Sea cucumber</name>
    <dbReference type="NCBI Taxonomy" id="307972"/>
    <lineage>
        <taxon>Eukaryota</taxon>
        <taxon>Metazoa</taxon>
        <taxon>Echinodermata</taxon>
        <taxon>Eleutherozoa</taxon>
        <taxon>Echinozoa</taxon>
        <taxon>Holothuroidea</taxon>
        <taxon>Aspidochirotacea</taxon>
        <taxon>Aspidochirotida</taxon>
        <taxon>Stichopodidae</taxon>
        <taxon>Apostichopus</taxon>
    </lineage>
</organism>
<dbReference type="InterPro" id="IPR003603">
    <property type="entry name" value="U2A'_phosphoprotein32A_C"/>
</dbReference>
<dbReference type="InterPro" id="IPR032675">
    <property type="entry name" value="LRR_dom_sf"/>
</dbReference>
<dbReference type="Pfam" id="PF14580">
    <property type="entry name" value="LRR_9"/>
    <property type="match status" value="1"/>
</dbReference>
<reference evidence="8 9" key="1">
    <citation type="journal article" date="2017" name="PLoS Biol.">
        <title>The sea cucumber genome provides insights into morphological evolution and visceral regeneration.</title>
        <authorList>
            <person name="Zhang X."/>
            <person name="Sun L."/>
            <person name="Yuan J."/>
            <person name="Sun Y."/>
            <person name="Gao Y."/>
            <person name="Zhang L."/>
            <person name="Li S."/>
            <person name="Dai H."/>
            <person name="Hamel J.F."/>
            <person name="Liu C."/>
            <person name="Yu Y."/>
            <person name="Liu S."/>
            <person name="Lin W."/>
            <person name="Guo K."/>
            <person name="Jin S."/>
            <person name="Xu P."/>
            <person name="Storey K.B."/>
            <person name="Huan P."/>
            <person name="Zhang T."/>
            <person name="Zhou Y."/>
            <person name="Zhang J."/>
            <person name="Lin C."/>
            <person name="Li X."/>
            <person name="Xing L."/>
            <person name="Huo D."/>
            <person name="Sun M."/>
            <person name="Wang L."/>
            <person name="Mercier A."/>
            <person name="Li F."/>
            <person name="Yang H."/>
            <person name="Xiang J."/>
        </authorList>
    </citation>
    <scope>NUCLEOTIDE SEQUENCE [LARGE SCALE GENOMIC DNA]</scope>
    <source>
        <strain evidence="8">Shaxun</strain>
        <tissue evidence="8">Muscle</tissue>
    </source>
</reference>
<comment type="caution">
    <text evidence="8">The sequence shown here is derived from an EMBL/GenBank/DDBJ whole genome shotgun (WGS) entry which is preliminary data.</text>
</comment>
<comment type="subcellular location">
    <subcellularLocation>
        <location evidence="1">Cell projection</location>
        <location evidence="1">Cilium</location>
    </subcellularLocation>
</comment>
<sequence length="244" mass="27786">MIAKRNLPPAIVSEGSEQLIHKMLKLTHVRLDRENIGEIDHMEVLGPVTNLYLQQNFIEKIENLESLMEIRFLVLSGNKIKVVENIELLDKLQFLDLADNLIENLDPEQFPKSLMILNLTGNPCFAKNGYRLEVIKSLPRLKQLDGEMVTDKERREAGHEIVSESDEDSDDDEGLGDDVDKTDSESYHKSLDDVLRLSADLISKSKNRTLQYLSSHDGKMAAIEEIRSQSRQEMTSARSEVTPR</sequence>
<dbReference type="STRING" id="307972.A0A2G8L8U7"/>
<keyword evidence="4" id="KW-0969">Cilium</keyword>
<keyword evidence="3" id="KW-0677">Repeat</keyword>
<dbReference type="PANTHER" id="PTHR45973:SF9">
    <property type="entry name" value="LEUCINE-RICH REPEAT-CONTAINING PROTEIN 46"/>
    <property type="match status" value="1"/>
</dbReference>
<evidence type="ECO:0000256" key="4">
    <source>
        <dbReference type="ARBA" id="ARBA00023069"/>
    </source>
</evidence>
<feature type="region of interest" description="Disordered" evidence="6">
    <location>
        <begin position="149"/>
        <end position="187"/>
    </location>
</feature>
<dbReference type="Gene3D" id="3.80.10.10">
    <property type="entry name" value="Ribonuclease Inhibitor"/>
    <property type="match status" value="1"/>
</dbReference>
<dbReference type="Proteomes" id="UP000230750">
    <property type="component" value="Unassembled WGS sequence"/>
</dbReference>
<evidence type="ECO:0000256" key="6">
    <source>
        <dbReference type="SAM" id="MobiDB-lite"/>
    </source>
</evidence>
<dbReference type="OrthoDB" id="7451790at2759"/>
<feature type="compositionally biased region" description="Acidic residues" evidence="6">
    <location>
        <begin position="163"/>
        <end position="177"/>
    </location>
</feature>
<feature type="compositionally biased region" description="Basic and acidic residues" evidence="6">
    <location>
        <begin position="149"/>
        <end position="162"/>
    </location>
</feature>
<keyword evidence="9" id="KW-1185">Reference proteome</keyword>
<evidence type="ECO:0000256" key="2">
    <source>
        <dbReference type="ARBA" id="ARBA00022614"/>
    </source>
</evidence>
<keyword evidence="2" id="KW-0433">Leucine-rich repeat</keyword>
<dbReference type="SUPFAM" id="SSF52058">
    <property type="entry name" value="L domain-like"/>
    <property type="match status" value="1"/>
</dbReference>
<dbReference type="SMART" id="SM00365">
    <property type="entry name" value="LRR_SD22"/>
    <property type="match status" value="3"/>
</dbReference>
<evidence type="ECO:0000313" key="9">
    <source>
        <dbReference type="Proteomes" id="UP000230750"/>
    </source>
</evidence>
<protein>
    <recommendedName>
        <fullName evidence="7">U2A'/phosphoprotein 32 family A C-terminal domain-containing protein</fullName>
    </recommendedName>
</protein>
<dbReference type="AlphaFoldDB" id="A0A2G8L8U7"/>
<dbReference type="SMART" id="SM00446">
    <property type="entry name" value="LRRcap"/>
    <property type="match status" value="1"/>
</dbReference>
<dbReference type="PROSITE" id="PS51450">
    <property type="entry name" value="LRR"/>
    <property type="match status" value="3"/>
</dbReference>
<evidence type="ECO:0000259" key="7">
    <source>
        <dbReference type="SMART" id="SM00446"/>
    </source>
</evidence>
<name>A0A2G8L8U7_STIJA</name>
<gene>
    <name evidence="8" type="ORF">BSL78_06410</name>
</gene>
<feature type="domain" description="U2A'/phosphoprotein 32 family A C-terminal" evidence="7">
    <location>
        <begin position="127"/>
        <end position="145"/>
    </location>
</feature>